<dbReference type="InterPro" id="IPR001387">
    <property type="entry name" value="Cro/C1-type_HTH"/>
</dbReference>
<name>A0A8G2EWV3_9PROT</name>
<feature type="domain" description="HTH cro/C1-type" evidence="1">
    <location>
        <begin position="10"/>
        <end position="42"/>
    </location>
</feature>
<sequence length="268" mass="29671">MINPSQCRGARALLGITQQQLADLAGISKRTVIEFEGGIRVPLTTTSRSLQWALENAGIEFLRGNGAGSGVRFRNPEVEDSLLPRMVARRSFLDGSGLLKGGNSDARQNWPSNRPTQDGAFQDGAVSARTYEVTELSIRDFERLASSEQRQALDLFRAGLGQVPEDIARRATMTRVDGDRMLMEWQGAGIQLFPRNASLAGMPLSELPDANYGRWAEGRMLRAYQAGEPIFELCHGMVEVDGNRTVWRYYSLRLPRPDGRTLTVTARA</sequence>
<gene>
    <name evidence="2" type="ORF">SAMN05660686_00406</name>
</gene>
<comment type="caution">
    <text evidence="2">The sequence shown here is derived from an EMBL/GenBank/DDBJ whole genome shotgun (WGS) entry which is preliminary data.</text>
</comment>
<dbReference type="Proteomes" id="UP000198615">
    <property type="component" value="Unassembled WGS sequence"/>
</dbReference>
<dbReference type="SUPFAM" id="SSF47413">
    <property type="entry name" value="lambda repressor-like DNA-binding domains"/>
    <property type="match status" value="1"/>
</dbReference>
<evidence type="ECO:0000259" key="1">
    <source>
        <dbReference type="PROSITE" id="PS50943"/>
    </source>
</evidence>
<accession>A0A8G2EWV3</accession>
<dbReference type="GO" id="GO:0003677">
    <property type="term" value="F:DNA binding"/>
    <property type="evidence" value="ECO:0007669"/>
    <property type="project" value="InterPro"/>
</dbReference>
<evidence type="ECO:0000313" key="2">
    <source>
        <dbReference type="EMBL" id="SDF13659.1"/>
    </source>
</evidence>
<proteinExistence type="predicted"/>
<evidence type="ECO:0000313" key="3">
    <source>
        <dbReference type="Proteomes" id="UP000198615"/>
    </source>
</evidence>
<dbReference type="EMBL" id="FNBW01000001">
    <property type="protein sequence ID" value="SDF13659.1"/>
    <property type="molecule type" value="Genomic_DNA"/>
</dbReference>
<dbReference type="Gene3D" id="1.10.260.40">
    <property type="entry name" value="lambda repressor-like DNA-binding domains"/>
    <property type="match status" value="1"/>
</dbReference>
<dbReference type="PROSITE" id="PS50943">
    <property type="entry name" value="HTH_CROC1"/>
    <property type="match status" value="1"/>
</dbReference>
<dbReference type="CDD" id="cd00093">
    <property type="entry name" value="HTH_XRE"/>
    <property type="match status" value="1"/>
</dbReference>
<keyword evidence="3" id="KW-1185">Reference proteome</keyword>
<dbReference type="InterPro" id="IPR010982">
    <property type="entry name" value="Lambda_DNA-bd_dom_sf"/>
</dbReference>
<protein>
    <submittedName>
        <fullName evidence="2">Helix-turn-helix</fullName>
    </submittedName>
</protein>
<organism evidence="2 3">
    <name type="scientific">Thalassobaculum litoreum DSM 18839</name>
    <dbReference type="NCBI Taxonomy" id="1123362"/>
    <lineage>
        <taxon>Bacteria</taxon>
        <taxon>Pseudomonadati</taxon>
        <taxon>Pseudomonadota</taxon>
        <taxon>Alphaproteobacteria</taxon>
        <taxon>Rhodospirillales</taxon>
        <taxon>Thalassobaculaceae</taxon>
        <taxon>Thalassobaculum</taxon>
    </lineage>
</organism>
<dbReference type="AlphaFoldDB" id="A0A8G2EWV3"/>
<dbReference type="RefSeq" id="WP_215906017.1">
    <property type="nucleotide sequence ID" value="NZ_FNBW01000001.1"/>
</dbReference>
<reference evidence="2 3" key="1">
    <citation type="submission" date="2016-10" db="EMBL/GenBank/DDBJ databases">
        <authorList>
            <person name="Varghese N."/>
            <person name="Submissions S."/>
        </authorList>
    </citation>
    <scope>NUCLEOTIDE SEQUENCE [LARGE SCALE GENOMIC DNA]</scope>
    <source>
        <strain evidence="2 3">DSM 18839</strain>
    </source>
</reference>
<dbReference type="Pfam" id="PF01381">
    <property type="entry name" value="HTH_3"/>
    <property type="match status" value="1"/>
</dbReference>